<keyword evidence="1" id="KW-0805">Transcription regulation</keyword>
<dbReference type="Pfam" id="PF14525">
    <property type="entry name" value="AraC_binding_2"/>
    <property type="match status" value="1"/>
</dbReference>
<evidence type="ECO:0000259" key="4">
    <source>
        <dbReference type="PROSITE" id="PS01124"/>
    </source>
</evidence>
<dbReference type="PANTHER" id="PTHR43280">
    <property type="entry name" value="ARAC-FAMILY TRANSCRIPTIONAL REGULATOR"/>
    <property type="match status" value="1"/>
</dbReference>
<dbReference type="GO" id="GO:0043565">
    <property type="term" value="F:sequence-specific DNA binding"/>
    <property type="evidence" value="ECO:0007669"/>
    <property type="project" value="InterPro"/>
</dbReference>
<dbReference type="Proteomes" id="UP000094224">
    <property type="component" value="Unassembled WGS sequence"/>
</dbReference>
<sequence length="257" mass="27965">MQLRGKSIVSQNHLEAALEPGDFVLYDTARPYQLTSSGQFQMQAVTSPRDALPLSAAQLERLAARPIPARQGLAALVSNYLSGLTQQLGSDGRDCAPYLADATLDLLTAVFTQLLGGTATQDPEAGKVDLMKRVYAYIEHRLSDPHLCVTEIAAAHYVSKRALQRTFENDGQTLTGWIRARRLERCRRDMANPLADQPIGAIAARWGLSNPSQFSRLFKSKYGLTAREYRATGLGGGRAGVAKRVAIGASTQPAPRR</sequence>
<gene>
    <name evidence="5" type="ORF">BHQ21_19880</name>
</gene>
<dbReference type="AlphaFoldDB" id="A0A1E3SP42"/>
<dbReference type="Pfam" id="PF12833">
    <property type="entry name" value="HTH_18"/>
    <property type="match status" value="1"/>
</dbReference>
<dbReference type="InterPro" id="IPR035418">
    <property type="entry name" value="AraC-bd_2"/>
</dbReference>
<evidence type="ECO:0000313" key="5">
    <source>
        <dbReference type="EMBL" id="ODR03882.1"/>
    </source>
</evidence>
<protein>
    <recommendedName>
        <fullName evidence="4">HTH araC/xylS-type domain-containing protein</fullName>
    </recommendedName>
</protein>
<evidence type="ECO:0000256" key="2">
    <source>
        <dbReference type="ARBA" id="ARBA00023125"/>
    </source>
</evidence>
<evidence type="ECO:0000313" key="6">
    <source>
        <dbReference type="Proteomes" id="UP000094224"/>
    </source>
</evidence>
<keyword evidence="6" id="KW-1185">Reference proteome</keyword>
<reference evidence="6" key="1">
    <citation type="submission" date="2016-09" db="EMBL/GenBank/DDBJ databases">
        <authorList>
            <person name="Greninger A.L."/>
            <person name="Jerome K.R."/>
            <person name="Mcnair B."/>
            <person name="Wallis C."/>
            <person name="Fang F."/>
        </authorList>
    </citation>
    <scope>NUCLEOTIDE SEQUENCE [LARGE SCALE GENOMIC DNA]</scope>
    <source>
        <strain evidence="6">BC1_M4</strain>
    </source>
</reference>
<accession>A0A1E3SP42</accession>
<keyword evidence="2" id="KW-0238">DNA-binding</keyword>
<dbReference type="GO" id="GO:0003700">
    <property type="term" value="F:DNA-binding transcription factor activity"/>
    <property type="evidence" value="ECO:0007669"/>
    <property type="project" value="InterPro"/>
</dbReference>
<dbReference type="PROSITE" id="PS01124">
    <property type="entry name" value="HTH_ARAC_FAMILY_2"/>
    <property type="match status" value="1"/>
</dbReference>
<comment type="caution">
    <text evidence="5">The sequence shown here is derived from an EMBL/GenBank/DDBJ whole genome shotgun (WGS) entry which is preliminary data.</text>
</comment>
<dbReference type="SUPFAM" id="SSF46689">
    <property type="entry name" value="Homeodomain-like"/>
    <property type="match status" value="1"/>
</dbReference>
<dbReference type="PANTHER" id="PTHR43280:SF31">
    <property type="entry name" value="TRANSCRIPTIONAL REGULATORY PROTEIN"/>
    <property type="match status" value="1"/>
</dbReference>
<name>A0A1E3SP42_9MYCO</name>
<dbReference type="Gene3D" id="1.10.10.60">
    <property type="entry name" value="Homeodomain-like"/>
    <property type="match status" value="1"/>
</dbReference>
<dbReference type="EMBL" id="MIHC01000039">
    <property type="protein sequence ID" value="ODR03882.1"/>
    <property type="molecule type" value="Genomic_DNA"/>
</dbReference>
<evidence type="ECO:0000256" key="3">
    <source>
        <dbReference type="ARBA" id="ARBA00023163"/>
    </source>
</evidence>
<feature type="domain" description="HTH araC/xylS-type" evidence="4">
    <location>
        <begin position="132"/>
        <end position="232"/>
    </location>
</feature>
<keyword evidence="3" id="KW-0804">Transcription</keyword>
<dbReference type="STRING" id="243061.AWC25_04925"/>
<dbReference type="SMART" id="SM00342">
    <property type="entry name" value="HTH_ARAC"/>
    <property type="match status" value="1"/>
</dbReference>
<dbReference type="InterPro" id="IPR009057">
    <property type="entry name" value="Homeodomain-like_sf"/>
</dbReference>
<organism evidence="5 6">
    <name type="scientific">Mycobacterium sherrisii</name>
    <dbReference type="NCBI Taxonomy" id="243061"/>
    <lineage>
        <taxon>Bacteria</taxon>
        <taxon>Bacillati</taxon>
        <taxon>Actinomycetota</taxon>
        <taxon>Actinomycetes</taxon>
        <taxon>Mycobacteriales</taxon>
        <taxon>Mycobacteriaceae</taxon>
        <taxon>Mycobacterium</taxon>
        <taxon>Mycobacterium simiae complex</taxon>
    </lineage>
</organism>
<dbReference type="InterPro" id="IPR018060">
    <property type="entry name" value="HTH_AraC"/>
</dbReference>
<proteinExistence type="predicted"/>
<evidence type="ECO:0000256" key="1">
    <source>
        <dbReference type="ARBA" id="ARBA00023015"/>
    </source>
</evidence>